<dbReference type="Gene3D" id="1.10.10.60">
    <property type="entry name" value="Homeodomain-like"/>
    <property type="match status" value="1"/>
</dbReference>
<dbReference type="InterPro" id="IPR039353">
    <property type="entry name" value="TF_Adf1"/>
</dbReference>
<dbReference type="OrthoDB" id="5984255at2759"/>
<dbReference type="InParanoid" id="A0A7R8YNU0"/>
<feature type="domain" description="MADF" evidence="3">
    <location>
        <begin position="19"/>
        <end position="100"/>
    </location>
</feature>
<gene>
    <name evidence="4" type="ORF">HERILL_LOCUS2059</name>
</gene>
<dbReference type="SMART" id="SM00595">
    <property type="entry name" value="MADF"/>
    <property type="match status" value="1"/>
</dbReference>
<dbReference type="PROSITE" id="PS50090">
    <property type="entry name" value="MYB_LIKE"/>
    <property type="match status" value="1"/>
</dbReference>
<feature type="region of interest" description="Disordered" evidence="1">
    <location>
        <begin position="66"/>
        <end position="100"/>
    </location>
</feature>
<proteinExistence type="predicted"/>
<name>A0A7R8YNU0_HERIL</name>
<evidence type="ECO:0008006" key="6">
    <source>
        <dbReference type="Google" id="ProtNLM"/>
    </source>
</evidence>
<evidence type="ECO:0000313" key="5">
    <source>
        <dbReference type="Proteomes" id="UP000594454"/>
    </source>
</evidence>
<accession>A0A7R8YNU0</accession>
<dbReference type="Pfam" id="PF10545">
    <property type="entry name" value="MADF_DNA_bdg"/>
    <property type="match status" value="1"/>
</dbReference>
<dbReference type="InterPro" id="IPR001005">
    <property type="entry name" value="SANT/Myb"/>
</dbReference>
<dbReference type="PROSITE" id="PS51029">
    <property type="entry name" value="MADF"/>
    <property type="match status" value="1"/>
</dbReference>
<dbReference type="PANTHER" id="PTHR12243:SF67">
    <property type="entry name" value="COREPRESSOR OF PANGOLIN, ISOFORM A-RELATED"/>
    <property type="match status" value="1"/>
</dbReference>
<evidence type="ECO:0000259" key="3">
    <source>
        <dbReference type="PROSITE" id="PS51029"/>
    </source>
</evidence>
<feature type="domain" description="Myb-like" evidence="2">
    <location>
        <begin position="12"/>
        <end position="70"/>
    </location>
</feature>
<keyword evidence="5" id="KW-1185">Reference proteome</keyword>
<evidence type="ECO:0000313" key="4">
    <source>
        <dbReference type="EMBL" id="CAD7078810.1"/>
    </source>
</evidence>
<dbReference type="InterPro" id="IPR006578">
    <property type="entry name" value="MADF-dom"/>
</dbReference>
<reference evidence="4 5" key="1">
    <citation type="submission" date="2020-11" db="EMBL/GenBank/DDBJ databases">
        <authorList>
            <person name="Wallbank WR R."/>
            <person name="Pardo Diaz C."/>
            <person name="Kozak K."/>
            <person name="Martin S."/>
            <person name="Jiggins C."/>
            <person name="Moest M."/>
            <person name="Warren A I."/>
            <person name="Generalovic N T."/>
            <person name="Byers J.R.P. K."/>
            <person name="Montejo-Kovacevich G."/>
            <person name="Yen C E."/>
        </authorList>
    </citation>
    <scope>NUCLEOTIDE SEQUENCE [LARGE SCALE GENOMIC DNA]</scope>
</reference>
<dbReference type="EMBL" id="LR899009">
    <property type="protein sequence ID" value="CAD7078810.1"/>
    <property type="molecule type" value="Genomic_DNA"/>
</dbReference>
<dbReference type="AlphaFoldDB" id="A0A7R8YNU0"/>
<dbReference type="PANTHER" id="PTHR12243">
    <property type="entry name" value="MADF DOMAIN TRANSCRIPTION FACTOR"/>
    <property type="match status" value="1"/>
</dbReference>
<organism evidence="4 5">
    <name type="scientific">Hermetia illucens</name>
    <name type="common">Black soldier fly</name>
    <dbReference type="NCBI Taxonomy" id="343691"/>
    <lineage>
        <taxon>Eukaryota</taxon>
        <taxon>Metazoa</taxon>
        <taxon>Ecdysozoa</taxon>
        <taxon>Arthropoda</taxon>
        <taxon>Hexapoda</taxon>
        <taxon>Insecta</taxon>
        <taxon>Pterygota</taxon>
        <taxon>Neoptera</taxon>
        <taxon>Endopterygota</taxon>
        <taxon>Diptera</taxon>
        <taxon>Brachycera</taxon>
        <taxon>Stratiomyomorpha</taxon>
        <taxon>Stratiomyidae</taxon>
        <taxon>Hermetiinae</taxon>
        <taxon>Hermetia</taxon>
    </lineage>
</organism>
<evidence type="ECO:0000256" key="1">
    <source>
        <dbReference type="SAM" id="MobiDB-lite"/>
    </source>
</evidence>
<dbReference type="Proteomes" id="UP000594454">
    <property type="component" value="Chromosome 1"/>
</dbReference>
<feature type="compositionally biased region" description="Basic and acidic residues" evidence="1">
    <location>
        <begin position="73"/>
        <end position="83"/>
    </location>
</feature>
<evidence type="ECO:0000259" key="2">
    <source>
        <dbReference type="PROSITE" id="PS50090"/>
    </source>
</evidence>
<protein>
    <recommendedName>
        <fullName evidence="6">Transcription factor Adf-1</fullName>
    </recommendedName>
</protein>
<sequence length="100" mass="11700">MSQSGKVPPMWFSADEDELLVEFVQKEDIFYDLKHPESKNTIKKDLLWNEIGRALKKEGSECKKRWKSRRDHYKREKKEEKGTTGKAAKKKSSVLACNRA</sequence>